<dbReference type="PANTHER" id="PTHR30041:SF8">
    <property type="entry name" value="PROTEIN YFFB"/>
    <property type="match status" value="1"/>
</dbReference>
<dbReference type="PROSITE" id="PS51353">
    <property type="entry name" value="ARSC"/>
    <property type="match status" value="1"/>
</dbReference>
<dbReference type="NCBIfam" id="TIGR01617">
    <property type="entry name" value="arsC_related"/>
    <property type="match status" value="1"/>
</dbReference>
<dbReference type="EMBL" id="PIQF01000001">
    <property type="protein sequence ID" value="RUO77738.1"/>
    <property type="molecule type" value="Genomic_DNA"/>
</dbReference>
<sequence>MITVHGISNCDTVKKSLKWLDNNNVSYQFRDVRKEPLTAHEVEQWLRQVPAEQLINKRSTSWRQLTEQQKELTDNTTVAELIAAQPTLFKRPLVQDEHGTHVGFNDASWQQRYV</sequence>
<proteinExistence type="inferred from homology"/>
<protein>
    <submittedName>
        <fullName evidence="3">Arsenate reductase</fullName>
    </submittedName>
</protein>
<dbReference type="Gene3D" id="3.40.30.10">
    <property type="entry name" value="Glutaredoxin"/>
    <property type="match status" value="1"/>
</dbReference>
<dbReference type="PANTHER" id="PTHR30041">
    <property type="entry name" value="ARSENATE REDUCTASE"/>
    <property type="match status" value="1"/>
</dbReference>
<dbReference type="RefSeq" id="WP_126784007.1">
    <property type="nucleotide sequence ID" value="NZ_PIQF01000001.1"/>
</dbReference>
<name>A0A432ZIG7_9GAMM</name>
<dbReference type="InterPro" id="IPR036249">
    <property type="entry name" value="Thioredoxin-like_sf"/>
</dbReference>
<dbReference type="Proteomes" id="UP000287908">
    <property type="component" value="Unassembled WGS sequence"/>
</dbReference>
<dbReference type="SUPFAM" id="SSF52833">
    <property type="entry name" value="Thioredoxin-like"/>
    <property type="match status" value="1"/>
</dbReference>
<comment type="caution">
    <text evidence="3">The sequence shown here is derived from an EMBL/GenBank/DDBJ whole genome shotgun (WGS) entry which is preliminary data.</text>
</comment>
<evidence type="ECO:0000256" key="2">
    <source>
        <dbReference type="PROSITE-ProRule" id="PRU01282"/>
    </source>
</evidence>
<keyword evidence="4" id="KW-1185">Reference proteome</keyword>
<dbReference type="Pfam" id="PF03960">
    <property type="entry name" value="ArsC"/>
    <property type="match status" value="1"/>
</dbReference>
<gene>
    <name evidence="3" type="ORF">CWI81_04470</name>
</gene>
<reference evidence="3 4" key="1">
    <citation type="journal article" date="2011" name="Front. Microbiol.">
        <title>Genomic signatures of strain selection and enhancement in Bacillus atrophaeus var. globigii, a historical biowarfare simulant.</title>
        <authorList>
            <person name="Gibbons H.S."/>
            <person name="Broomall S.M."/>
            <person name="McNew L.A."/>
            <person name="Daligault H."/>
            <person name="Chapman C."/>
            <person name="Bruce D."/>
            <person name="Karavis M."/>
            <person name="Krepps M."/>
            <person name="McGregor P.A."/>
            <person name="Hong C."/>
            <person name="Park K.H."/>
            <person name="Akmal A."/>
            <person name="Feldman A."/>
            <person name="Lin J.S."/>
            <person name="Chang W.E."/>
            <person name="Higgs B.W."/>
            <person name="Demirev P."/>
            <person name="Lindquist J."/>
            <person name="Liem A."/>
            <person name="Fochler E."/>
            <person name="Read T.D."/>
            <person name="Tapia R."/>
            <person name="Johnson S."/>
            <person name="Bishop-Lilly K.A."/>
            <person name="Detter C."/>
            <person name="Han C."/>
            <person name="Sozhamannan S."/>
            <person name="Rosenzweig C.N."/>
            <person name="Skowronski E.W."/>
        </authorList>
    </citation>
    <scope>NUCLEOTIDE SEQUENCE [LARGE SCALE GENOMIC DNA]</scope>
    <source>
        <strain evidence="3 4">CL-SP19</strain>
    </source>
</reference>
<evidence type="ECO:0000313" key="3">
    <source>
        <dbReference type="EMBL" id="RUO77738.1"/>
    </source>
</evidence>
<dbReference type="OrthoDB" id="9803749at2"/>
<dbReference type="InterPro" id="IPR006660">
    <property type="entry name" value="Arsenate_reductase-like"/>
</dbReference>
<evidence type="ECO:0000313" key="4">
    <source>
        <dbReference type="Proteomes" id="UP000287908"/>
    </source>
</evidence>
<accession>A0A432ZIG7</accession>
<evidence type="ECO:0000256" key="1">
    <source>
        <dbReference type="ARBA" id="ARBA00007198"/>
    </source>
</evidence>
<dbReference type="InterPro" id="IPR006504">
    <property type="entry name" value="Tscrpt_reg_Spx/MgsR"/>
</dbReference>
<comment type="similarity">
    <text evidence="1 2">Belongs to the ArsC family.</text>
</comment>
<dbReference type="AlphaFoldDB" id="A0A432ZIG7"/>
<organism evidence="3 4">
    <name type="scientific">Idiomarina seosinensis</name>
    <dbReference type="NCBI Taxonomy" id="281739"/>
    <lineage>
        <taxon>Bacteria</taxon>
        <taxon>Pseudomonadati</taxon>
        <taxon>Pseudomonadota</taxon>
        <taxon>Gammaproteobacteria</taxon>
        <taxon>Alteromonadales</taxon>
        <taxon>Idiomarinaceae</taxon>
        <taxon>Idiomarina</taxon>
    </lineage>
</organism>